<evidence type="ECO:0000313" key="2">
    <source>
        <dbReference type="EMBL" id="MFD0622934.1"/>
    </source>
</evidence>
<proteinExistence type="predicted"/>
<name>A0ABW2WN36_9ACTN</name>
<feature type="region of interest" description="Disordered" evidence="1">
    <location>
        <begin position="36"/>
        <end position="65"/>
    </location>
</feature>
<protein>
    <submittedName>
        <fullName evidence="2">Uncharacterized protein</fullName>
    </submittedName>
</protein>
<evidence type="ECO:0000313" key="3">
    <source>
        <dbReference type="Proteomes" id="UP001596915"/>
    </source>
</evidence>
<reference evidence="3" key="1">
    <citation type="journal article" date="2019" name="Int. J. Syst. Evol. Microbiol.">
        <title>The Global Catalogue of Microorganisms (GCM) 10K type strain sequencing project: providing services to taxonomists for standard genome sequencing and annotation.</title>
        <authorList>
            <consortium name="The Broad Institute Genomics Platform"/>
            <consortium name="The Broad Institute Genome Sequencing Center for Infectious Disease"/>
            <person name="Wu L."/>
            <person name="Ma J."/>
        </authorList>
    </citation>
    <scope>NUCLEOTIDE SEQUENCE [LARGE SCALE GENOMIC DNA]</scope>
    <source>
        <strain evidence="3">JCM 12607</strain>
    </source>
</reference>
<keyword evidence="3" id="KW-1185">Reference proteome</keyword>
<accession>A0ABW2WN36</accession>
<sequence length="65" mass="6803">MTDQQFTDPAERGPEIDDCPTVDACARVLADAFAREPAVNPPQGGIGSPPPCAPMPPFPDRVATP</sequence>
<gene>
    <name evidence="2" type="ORF">ACFQ2K_09000</name>
</gene>
<comment type="caution">
    <text evidence="2">The sequence shown here is derived from an EMBL/GenBank/DDBJ whole genome shotgun (WGS) entry which is preliminary data.</text>
</comment>
<dbReference type="EMBL" id="JBHTGL010000008">
    <property type="protein sequence ID" value="MFD0622934.1"/>
    <property type="molecule type" value="Genomic_DNA"/>
</dbReference>
<evidence type="ECO:0000256" key="1">
    <source>
        <dbReference type="SAM" id="MobiDB-lite"/>
    </source>
</evidence>
<feature type="compositionally biased region" description="Pro residues" evidence="1">
    <location>
        <begin position="48"/>
        <end position="59"/>
    </location>
</feature>
<dbReference type="Proteomes" id="UP001596915">
    <property type="component" value="Unassembled WGS sequence"/>
</dbReference>
<organism evidence="2 3">
    <name type="scientific">Streptomyces sanglieri</name>
    <dbReference type="NCBI Taxonomy" id="193460"/>
    <lineage>
        <taxon>Bacteria</taxon>
        <taxon>Bacillati</taxon>
        <taxon>Actinomycetota</taxon>
        <taxon>Actinomycetes</taxon>
        <taxon>Kitasatosporales</taxon>
        <taxon>Streptomycetaceae</taxon>
        <taxon>Streptomyces</taxon>
    </lineage>
</organism>